<dbReference type="CDD" id="cd19941">
    <property type="entry name" value="TIL"/>
    <property type="match status" value="1"/>
</dbReference>
<proteinExistence type="predicted"/>
<organism evidence="3 4">
    <name type="scientific">Beauveria bassiana</name>
    <name type="common">White muscardine disease fungus</name>
    <name type="synonym">Tritirachium shiotae</name>
    <dbReference type="NCBI Taxonomy" id="176275"/>
    <lineage>
        <taxon>Eukaryota</taxon>
        <taxon>Fungi</taxon>
        <taxon>Dikarya</taxon>
        <taxon>Ascomycota</taxon>
        <taxon>Pezizomycotina</taxon>
        <taxon>Sordariomycetes</taxon>
        <taxon>Hypocreomycetidae</taxon>
        <taxon>Hypocreales</taxon>
        <taxon>Cordycipitaceae</taxon>
        <taxon>Beauveria</taxon>
    </lineage>
</organism>
<comment type="caution">
    <text evidence="3">The sequence shown here is derived from an EMBL/GenBank/DDBJ whole genome shotgun (WGS) entry which is preliminary data.</text>
</comment>
<feature type="domain" description="TIL" evidence="2">
    <location>
        <begin position="21"/>
        <end position="71"/>
    </location>
</feature>
<feature type="chain" id="PRO_5014905189" description="TIL domain-containing protein" evidence="1">
    <location>
        <begin position="19"/>
        <end position="105"/>
    </location>
</feature>
<reference evidence="3 4" key="1">
    <citation type="journal article" date="2016" name="Appl. Microbiol. Biotechnol.">
        <title>Characterization of T-DNA insertion mutants with decreased virulence in the entomopathogenic fungus Beauveria bassiana JEF-007.</title>
        <authorList>
            <person name="Kim S."/>
            <person name="Lee S.J."/>
            <person name="Nai Y.S."/>
            <person name="Yu J.S."/>
            <person name="Lee M.R."/>
            <person name="Yang Y.T."/>
            <person name="Kim J.S."/>
        </authorList>
    </citation>
    <scope>NUCLEOTIDE SEQUENCE [LARGE SCALE GENOMIC DNA]</scope>
    <source>
        <strain evidence="3 4">JEF-007</strain>
    </source>
</reference>
<dbReference type="AlphaFoldDB" id="A0A2N6NUI2"/>
<dbReference type="InterPro" id="IPR002919">
    <property type="entry name" value="TIL_dom"/>
</dbReference>
<dbReference type="EMBL" id="MRVG01000003">
    <property type="protein sequence ID" value="PMB70920.1"/>
    <property type="molecule type" value="Genomic_DNA"/>
</dbReference>
<name>A0A2N6NUI2_BEABA</name>
<protein>
    <recommendedName>
        <fullName evidence="2">TIL domain-containing protein</fullName>
    </recommendedName>
</protein>
<dbReference type="InterPro" id="IPR036084">
    <property type="entry name" value="Ser_inhib-like_sf"/>
</dbReference>
<feature type="signal peptide" evidence="1">
    <location>
        <begin position="1"/>
        <end position="18"/>
    </location>
</feature>
<gene>
    <name evidence="3" type="ORF">BM221_003379</name>
</gene>
<keyword evidence="1" id="KW-0732">Signal</keyword>
<evidence type="ECO:0000259" key="2">
    <source>
        <dbReference type="Pfam" id="PF01826"/>
    </source>
</evidence>
<dbReference type="Pfam" id="PF01826">
    <property type="entry name" value="TIL"/>
    <property type="match status" value="1"/>
</dbReference>
<sequence>MRSYLALTVVLFTLGVWSQDCGVNEVAHDCGPVCESCADSNCEAIRCGGGCWCQSGHLRDSAGACIPMDQCPSGGVSDDEQLESREWRGVNVPGSCWRNSCAEKK</sequence>
<accession>A0A2N6NUI2</accession>
<dbReference type="Gene3D" id="2.10.25.10">
    <property type="entry name" value="Laminin"/>
    <property type="match status" value="1"/>
</dbReference>
<evidence type="ECO:0000313" key="4">
    <source>
        <dbReference type="Proteomes" id="UP000235728"/>
    </source>
</evidence>
<dbReference type="Proteomes" id="UP000235728">
    <property type="component" value="Unassembled WGS sequence"/>
</dbReference>
<evidence type="ECO:0000313" key="3">
    <source>
        <dbReference type="EMBL" id="PMB70920.1"/>
    </source>
</evidence>
<evidence type="ECO:0000256" key="1">
    <source>
        <dbReference type="SAM" id="SignalP"/>
    </source>
</evidence>
<dbReference type="SUPFAM" id="SSF57567">
    <property type="entry name" value="Serine protease inhibitors"/>
    <property type="match status" value="1"/>
</dbReference>